<proteinExistence type="predicted"/>
<dbReference type="EMBL" id="BMAO01030179">
    <property type="protein sequence ID" value="GFQ66292.1"/>
    <property type="molecule type" value="Genomic_DNA"/>
</dbReference>
<gene>
    <name evidence="1" type="ORF">TNCT_176861</name>
</gene>
<sequence length="165" mass="19010">MDPENLSEVLYYFVRLGRWNSKYKSAVEKIEHSENLFIEHTPLLSLMKSDFNESLSQEFSFEDATLQDIRTPFHEAELLMTNAINLIENAKHTQSLLQNLLKLSMLSFEGNCETVLRETNDCMESFEKKASSLCEIASRFENAVNEIQERLRASTETCNATDSIE</sequence>
<keyword evidence="2" id="KW-1185">Reference proteome</keyword>
<evidence type="ECO:0000313" key="2">
    <source>
        <dbReference type="Proteomes" id="UP000887116"/>
    </source>
</evidence>
<reference evidence="1" key="1">
    <citation type="submission" date="2020-07" db="EMBL/GenBank/DDBJ databases">
        <title>Multicomponent nature underlies the extraordinary mechanical properties of spider dragline silk.</title>
        <authorList>
            <person name="Kono N."/>
            <person name="Nakamura H."/>
            <person name="Mori M."/>
            <person name="Yoshida Y."/>
            <person name="Ohtoshi R."/>
            <person name="Malay A.D."/>
            <person name="Moran D.A.P."/>
            <person name="Tomita M."/>
            <person name="Numata K."/>
            <person name="Arakawa K."/>
        </authorList>
    </citation>
    <scope>NUCLEOTIDE SEQUENCE</scope>
</reference>
<name>A0A8X6F077_TRICU</name>
<protein>
    <submittedName>
        <fullName evidence="1">Uncharacterized protein</fullName>
    </submittedName>
</protein>
<evidence type="ECO:0000313" key="1">
    <source>
        <dbReference type="EMBL" id="GFQ66292.1"/>
    </source>
</evidence>
<accession>A0A8X6F077</accession>
<dbReference type="AlphaFoldDB" id="A0A8X6F077"/>
<organism evidence="1 2">
    <name type="scientific">Trichonephila clavata</name>
    <name type="common">Joro spider</name>
    <name type="synonym">Nephila clavata</name>
    <dbReference type="NCBI Taxonomy" id="2740835"/>
    <lineage>
        <taxon>Eukaryota</taxon>
        <taxon>Metazoa</taxon>
        <taxon>Ecdysozoa</taxon>
        <taxon>Arthropoda</taxon>
        <taxon>Chelicerata</taxon>
        <taxon>Arachnida</taxon>
        <taxon>Araneae</taxon>
        <taxon>Araneomorphae</taxon>
        <taxon>Entelegynae</taxon>
        <taxon>Araneoidea</taxon>
        <taxon>Nephilidae</taxon>
        <taxon>Trichonephila</taxon>
    </lineage>
</organism>
<comment type="caution">
    <text evidence="1">The sequence shown here is derived from an EMBL/GenBank/DDBJ whole genome shotgun (WGS) entry which is preliminary data.</text>
</comment>
<dbReference type="Proteomes" id="UP000887116">
    <property type="component" value="Unassembled WGS sequence"/>
</dbReference>